<evidence type="ECO:0000256" key="1">
    <source>
        <dbReference type="SAM" id="Phobius"/>
    </source>
</evidence>
<keyword evidence="1" id="KW-0472">Membrane</keyword>
<evidence type="ECO:0000313" key="2">
    <source>
        <dbReference type="EMBL" id="PON77465.1"/>
    </source>
</evidence>
<evidence type="ECO:0000313" key="3">
    <source>
        <dbReference type="Proteomes" id="UP000237105"/>
    </source>
</evidence>
<feature type="transmembrane region" description="Helical" evidence="1">
    <location>
        <begin position="101"/>
        <end position="119"/>
    </location>
</feature>
<organism evidence="2 3">
    <name type="scientific">Parasponia andersonii</name>
    <name type="common">Sponia andersonii</name>
    <dbReference type="NCBI Taxonomy" id="3476"/>
    <lineage>
        <taxon>Eukaryota</taxon>
        <taxon>Viridiplantae</taxon>
        <taxon>Streptophyta</taxon>
        <taxon>Embryophyta</taxon>
        <taxon>Tracheophyta</taxon>
        <taxon>Spermatophyta</taxon>
        <taxon>Magnoliopsida</taxon>
        <taxon>eudicotyledons</taxon>
        <taxon>Gunneridae</taxon>
        <taxon>Pentapetalae</taxon>
        <taxon>rosids</taxon>
        <taxon>fabids</taxon>
        <taxon>Rosales</taxon>
        <taxon>Cannabaceae</taxon>
        <taxon>Parasponia</taxon>
    </lineage>
</organism>
<protein>
    <submittedName>
        <fullName evidence="2">Uncharacterized protein</fullName>
    </submittedName>
</protein>
<sequence>MKKEQNLQMFVIQAVTPTLSDVFFNPKTQRKSRRHLIGVMGSFYCFIFLMSSTINTIDNFWMSTNLALRRWIVVVGSFYCFIFLISSTINTIDNFWMSTNLALLSFFSFFSAALPKSLWL</sequence>
<comment type="caution">
    <text evidence="2">The sequence shown here is derived from an EMBL/GenBank/DDBJ whole genome shotgun (WGS) entry which is preliminary data.</text>
</comment>
<proteinExistence type="predicted"/>
<dbReference type="EMBL" id="JXTB01000013">
    <property type="protein sequence ID" value="PON77465.1"/>
    <property type="molecule type" value="Genomic_DNA"/>
</dbReference>
<dbReference type="AlphaFoldDB" id="A0A2P5DW16"/>
<keyword evidence="3" id="KW-1185">Reference proteome</keyword>
<feature type="transmembrane region" description="Helical" evidence="1">
    <location>
        <begin position="36"/>
        <end position="57"/>
    </location>
</feature>
<dbReference type="Proteomes" id="UP000237105">
    <property type="component" value="Unassembled WGS sequence"/>
</dbReference>
<keyword evidence="1" id="KW-1133">Transmembrane helix</keyword>
<keyword evidence="1" id="KW-0812">Transmembrane</keyword>
<reference evidence="3" key="1">
    <citation type="submission" date="2016-06" db="EMBL/GenBank/DDBJ databases">
        <title>Parallel loss of symbiosis genes in relatives of nitrogen-fixing non-legume Parasponia.</title>
        <authorList>
            <person name="Van Velzen R."/>
            <person name="Holmer R."/>
            <person name="Bu F."/>
            <person name="Rutten L."/>
            <person name="Van Zeijl A."/>
            <person name="Liu W."/>
            <person name="Santuari L."/>
            <person name="Cao Q."/>
            <person name="Sharma T."/>
            <person name="Shen D."/>
            <person name="Roswanjaya Y."/>
            <person name="Wardhani T."/>
            <person name="Kalhor M.S."/>
            <person name="Jansen J."/>
            <person name="Van den Hoogen J."/>
            <person name="Gungor B."/>
            <person name="Hartog M."/>
            <person name="Hontelez J."/>
            <person name="Verver J."/>
            <person name="Yang W.-C."/>
            <person name="Schijlen E."/>
            <person name="Repin R."/>
            <person name="Schilthuizen M."/>
            <person name="Schranz E."/>
            <person name="Heidstra R."/>
            <person name="Miyata K."/>
            <person name="Fedorova E."/>
            <person name="Kohlen W."/>
            <person name="Bisseling T."/>
            <person name="Smit S."/>
            <person name="Geurts R."/>
        </authorList>
    </citation>
    <scope>NUCLEOTIDE SEQUENCE [LARGE SCALE GENOMIC DNA]</scope>
    <source>
        <strain evidence="3">cv. WU1-14</strain>
    </source>
</reference>
<name>A0A2P5DW16_PARAD</name>
<accession>A0A2P5DW16</accession>
<dbReference type="OrthoDB" id="10302766at2759"/>
<gene>
    <name evidence="2" type="ORF">PanWU01x14_026260</name>
</gene>
<feature type="transmembrane region" description="Helical" evidence="1">
    <location>
        <begin position="69"/>
        <end position="89"/>
    </location>
</feature>